<dbReference type="GO" id="GO:0016491">
    <property type="term" value="F:oxidoreductase activity"/>
    <property type="evidence" value="ECO:0007669"/>
    <property type="project" value="UniProtKB-KW"/>
</dbReference>
<dbReference type="InterPro" id="IPR023393">
    <property type="entry name" value="START-like_dom_sf"/>
</dbReference>
<dbReference type="Gene3D" id="3.30.530.20">
    <property type="match status" value="1"/>
</dbReference>
<dbReference type="PANTHER" id="PTHR43673:SF10">
    <property type="entry name" value="NADH DEHYDROGENASE_NAD(P)H NITROREDUCTASE XCC3605-RELATED"/>
    <property type="match status" value="1"/>
</dbReference>
<comment type="similarity">
    <text evidence="1">Belongs to the nitroreductase family.</text>
</comment>
<dbReference type="SUPFAM" id="SSF55961">
    <property type="entry name" value="Bet v1-like"/>
    <property type="match status" value="1"/>
</dbReference>
<dbReference type="EMBL" id="CP046600">
    <property type="protein sequence ID" value="QUR69338.1"/>
    <property type="molecule type" value="Genomic_DNA"/>
</dbReference>
<dbReference type="Pfam" id="PF00881">
    <property type="entry name" value="Nitroreductase"/>
    <property type="match status" value="1"/>
</dbReference>
<evidence type="ECO:0000313" key="4">
    <source>
        <dbReference type="EMBL" id="QUR69338.1"/>
    </source>
</evidence>
<keyword evidence="2" id="KW-0560">Oxidoreductase</keyword>
<reference evidence="4" key="1">
    <citation type="submission" date="2019-12" db="EMBL/GenBank/DDBJ databases">
        <title>Mycobacterium spongiae sp. nov.</title>
        <authorList>
            <person name="Stinear T."/>
        </authorList>
    </citation>
    <scope>NUCLEOTIDE SEQUENCE</scope>
    <source>
        <strain evidence="4">FSD4b-SM</strain>
    </source>
</reference>
<dbReference type="SUPFAM" id="SSF55469">
    <property type="entry name" value="FMN-dependent nitroreductase-like"/>
    <property type="match status" value="1"/>
</dbReference>
<dbReference type="Proteomes" id="UP000682202">
    <property type="component" value="Chromosome"/>
</dbReference>
<name>A0A975K3V2_9MYCO</name>
<dbReference type="AlphaFoldDB" id="A0A975K3V2"/>
<gene>
    <name evidence="4" type="ORF">F6B93_21720</name>
</gene>
<dbReference type="Gene3D" id="3.40.109.10">
    <property type="entry name" value="NADH Oxidase"/>
    <property type="match status" value="1"/>
</dbReference>
<dbReference type="KEGG" id="mspg:F6B93_21720"/>
<dbReference type="InterPro" id="IPR000415">
    <property type="entry name" value="Nitroreductase-like"/>
</dbReference>
<sequence length="385" mass="42266">MTIPSNALDPAAVDYVLTTTRSVRKRLDLSRPVDPNTILECIDVAEQAPSGGNQASRRWIVIDDARRKRQLADLYRAAAGDFILGARDQLAGTGHPQAKVLESAAYLVDHLAEVPAIVIPTILGRHDDSGRPGLFDSVIQAAWSFCLALRARGLGTAWVTAVFAREQELKEILGIPDHLTEIVMLPVAHTIGMDFNRAPRRPARAITYFNTYGHTFEHGPTQPAAFTDGAGGEVEIDVDAPPEKLWPLVTDISFGADFSSEFRGAEWVDTDEPGLGARFIGKNAHEAIGEWEVECFVDVYEPNRVFGWCTSDPDNPGARWRFELEPIAGGTRLRHTVTIGPGPSGLTPALTSMPEKTPRILHRRIAEIRPNMQRIIEAMKARAEA</sequence>
<evidence type="ECO:0000313" key="5">
    <source>
        <dbReference type="Proteomes" id="UP000682202"/>
    </source>
</evidence>
<dbReference type="InterPro" id="IPR019587">
    <property type="entry name" value="Polyketide_cyclase/dehydratase"/>
</dbReference>
<evidence type="ECO:0000256" key="1">
    <source>
        <dbReference type="ARBA" id="ARBA00007118"/>
    </source>
</evidence>
<evidence type="ECO:0000256" key="2">
    <source>
        <dbReference type="ARBA" id="ARBA00023002"/>
    </source>
</evidence>
<dbReference type="RefSeq" id="WP_211696924.1">
    <property type="nucleotide sequence ID" value="NZ_CP046600.1"/>
</dbReference>
<proteinExistence type="inferred from homology"/>
<feature type="domain" description="Nitroreductase" evidence="3">
    <location>
        <begin position="19"/>
        <end position="185"/>
    </location>
</feature>
<dbReference type="InterPro" id="IPR029479">
    <property type="entry name" value="Nitroreductase"/>
</dbReference>
<keyword evidence="5" id="KW-1185">Reference proteome</keyword>
<dbReference type="CDD" id="cd02062">
    <property type="entry name" value="Nitro_FMN_reductase"/>
    <property type="match status" value="1"/>
</dbReference>
<protein>
    <recommendedName>
        <fullName evidence="3">Nitroreductase domain-containing protein</fullName>
    </recommendedName>
</protein>
<evidence type="ECO:0000259" key="3">
    <source>
        <dbReference type="Pfam" id="PF00881"/>
    </source>
</evidence>
<dbReference type="CDD" id="cd07812">
    <property type="entry name" value="SRPBCC"/>
    <property type="match status" value="1"/>
</dbReference>
<dbReference type="Pfam" id="PF10604">
    <property type="entry name" value="Polyketide_cyc2"/>
    <property type="match status" value="1"/>
</dbReference>
<organism evidence="4 5">
    <name type="scientific">Mycobacterium spongiae</name>
    <dbReference type="NCBI Taxonomy" id="886343"/>
    <lineage>
        <taxon>Bacteria</taxon>
        <taxon>Bacillati</taxon>
        <taxon>Actinomycetota</taxon>
        <taxon>Actinomycetes</taxon>
        <taxon>Mycobacteriales</taxon>
        <taxon>Mycobacteriaceae</taxon>
        <taxon>Mycobacterium</taxon>
    </lineage>
</organism>
<dbReference type="PANTHER" id="PTHR43673">
    <property type="entry name" value="NAD(P)H NITROREDUCTASE YDGI-RELATED"/>
    <property type="match status" value="1"/>
</dbReference>
<accession>A0A975K3V2</accession>